<sequence length="772" mass="82990">MNHDRRTPNIGEELPRMDAYTKVCGAEPFAVDGYPENLLWAGVKRAGVPHARLLGVAVDRALALAGVRAVLTAAAISGTNRQGVIRRDQPVLVDDRVRHCGDPVALVVAEDQETLAAAIELITLDLEPLPPIFEPRAALAEDAVLLHPEHPGGNQLFGARLVNGAGLEGFAECAVTVEATFHLPRQAHAFLETENGWAIADAAGQIDMTVSTQTPFRDRFEVAEALGLEQNRIRIRAPYCGGAFGGKDGITVQSLLALAALHCPERPVKMWWRREESFIAGVKRHPAHLHYRLGADRGGTLVALAVDGWFDTGPYDHLGGVVAALALEHAGGPYRIPHTDLQTRAVYTNNPVSGAFRGFGVPQVATAMESMMDLLARRLDCCPLELRRKNALVRGDRCPAGVTRRGSMGLTACLDRLAEHPWWSERAAWQAAAGPHCRRGTGVAAVFHGMGYGPIVPDVATAGIELLEDGRLQVQVGVVDMGQGNAATCLQMVGDLLNQPQSQMTLLLPDTARTFPCGSSSASRTTFTYGNALLPAARQMRERLLAKGAEMLFVQDPQEMLLVPGAVRHLASGRDLPLAQLAKQLGREERFVTNHYRAPVAREKSTDDANLRLHGFPHLIFSHAVHLARIEVDELTGTIRVVDYLSISDCGRLINPRTFAGQQEGAVGQGLGYALMEDLGVCDGRITTPDLATYILPTAVDLPPMETIAVTLPEHDGPFGLKGAGEIGIDAPAAAVANAVHDACGLRLLRFPLTAEQLLSELSAMTGGNDER</sequence>
<dbReference type="Pfam" id="PF20256">
    <property type="entry name" value="MoCoBD_2"/>
    <property type="match status" value="1"/>
</dbReference>
<feature type="domain" description="Aldehyde oxidase/xanthine dehydrogenase a/b hammerhead" evidence="1">
    <location>
        <begin position="24"/>
        <end position="130"/>
    </location>
</feature>
<dbReference type="Gene3D" id="3.30.365.10">
    <property type="entry name" value="Aldehyde oxidase/xanthine dehydrogenase, molybdopterin binding domain"/>
    <property type="match status" value="4"/>
</dbReference>
<dbReference type="Gene3D" id="3.90.1170.50">
    <property type="entry name" value="Aldehyde oxidase/xanthine dehydrogenase, a/b hammerhead"/>
    <property type="match status" value="1"/>
</dbReference>
<name>A0ABM7WB61_9BACT</name>
<dbReference type="SUPFAM" id="SSF54665">
    <property type="entry name" value="CO dehydrogenase molybdoprotein N-domain-like"/>
    <property type="match status" value="1"/>
</dbReference>
<evidence type="ECO:0000259" key="1">
    <source>
        <dbReference type="SMART" id="SM01008"/>
    </source>
</evidence>
<keyword evidence="3" id="KW-1185">Reference proteome</keyword>
<gene>
    <name evidence="2" type="primary">pucD</name>
    <name evidence="2" type="ORF">DPPLL_25730</name>
</gene>
<dbReference type="RefSeq" id="WP_284151593.1">
    <property type="nucleotide sequence ID" value="NZ_AP025516.1"/>
</dbReference>
<dbReference type="InterPro" id="IPR008274">
    <property type="entry name" value="AldOxase/xan_DH_MoCoBD1"/>
</dbReference>
<accession>A0ABM7WB61</accession>
<dbReference type="PANTHER" id="PTHR11908:SF157">
    <property type="entry name" value="XANTHINE DEHYDROGENASE SUBUNIT D-RELATED"/>
    <property type="match status" value="1"/>
</dbReference>
<dbReference type="InterPro" id="IPR036856">
    <property type="entry name" value="Ald_Oxase/Xan_DH_a/b_sf"/>
</dbReference>
<organism evidence="2 3">
    <name type="scientific">Desulfofustis limnaeus</name>
    <dbReference type="NCBI Taxonomy" id="2740163"/>
    <lineage>
        <taxon>Bacteria</taxon>
        <taxon>Pseudomonadati</taxon>
        <taxon>Thermodesulfobacteriota</taxon>
        <taxon>Desulfobulbia</taxon>
        <taxon>Desulfobulbales</taxon>
        <taxon>Desulfocapsaceae</taxon>
        <taxon>Desulfofustis</taxon>
    </lineage>
</organism>
<dbReference type="PANTHER" id="PTHR11908">
    <property type="entry name" value="XANTHINE DEHYDROGENASE"/>
    <property type="match status" value="1"/>
</dbReference>
<dbReference type="InterPro" id="IPR037165">
    <property type="entry name" value="AldOxase/xan_DH_Mopterin-bd_sf"/>
</dbReference>
<dbReference type="Proteomes" id="UP000830055">
    <property type="component" value="Chromosome"/>
</dbReference>
<dbReference type="SMART" id="SM01008">
    <property type="entry name" value="Ald_Xan_dh_C"/>
    <property type="match status" value="1"/>
</dbReference>
<dbReference type="EMBL" id="AP025516">
    <property type="protein sequence ID" value="BDD88208.1"/>
    <property type="molecule type" value="Genomic_DNA"/>
</dbReference>
<dbReference type="Pfam" id="PF01315">
    <property type="entry name" value="Ald_Xan_dh_C"/>
    <property type="match status" value="1"/>
</dbReference>
<proteinExistence type="predicted"/>
<dbReference type="InterPro" id="IPR000674">
    <property type="entry name" value="Ald_Oxase/Xan_DH_a/b"/>
</dbReference>
<evidence type="ECO:0000313" key="3">
    <source>
        <dbReference type="Proteomes" id="UP000830055"/>
    </source>
</evidence>
<protein>
    <submittedName>
        <fullName evidence="2">Xanthine dehydrogenase subunit D</fullName>
    </submittedName>
</protein>
<dbReference type="InterPro" id="IPR046867">
    <property type="entry name" value="AldOxase/xan_DH_MoCoBD2"/>
</dbReference>
<dbReference type="Pfam" id="PF02738">
    <property type="entry name" value="MoCoBD_1"/>
    <property type="match status" value="1"/>
</dbReference>
<dbReference type="InterPro" id="IPR016208">
    <property type="entry name" value="Ald_Oxase/xanthine_DH-like"/>
</dbReference>
<dbReference type="SUPFAM" id="SSF56003">
    <property type="entry name" value="Molybdenum cofactor-binding domain"/>
    <property type="match status" value="1"/>
</dbReference>
<reference evidence="2 3" key="1">
    <citation type="submission" date="2022-01" db="EMBL/GenBank/DDBJ databases">
        <title>Desulfofustis limnae sp. nov., a novel mesophilic sulfate-reducing bacterium isolated from marsh soil.</title>
        <authorList>
            <person name="Watanabe M."/>
            <person name="Takahashi A."/>
            <person name="Kojima H."/>
            <person name="Fukui M."/>
        </authorList>
    </citation>
    <scope>NUCLEOTIDE SEQUENCE [LARGE SCALE GENOMIC DNA]</scope>
    <source>
        <strain evidence="2 3">PPLL</strain>
    </source>
</reference>
<evidence type="ECO:0000313" key="2">
    <source>
        <dbReference type="EMBL" id="BDD88208.1"/>
    </source>
</evidence>